<dbReference type="PROSITE" id="PS51188">
    <property type="entry name" value="ZF_CR"/>
    <property type="match status" value="1"/>
</dbReference>
<dbReference type="GO" id="GO:0008270">
    <property type="term" value="F:zinc ion binding"/>
    <property type="evidence" value="ECO:0007669"/>
    <property type="project" value="UniProtKB-KW"/>
</dbReference>
<dbReference type="KEGG" id="ote:Oter_2486"/>
<dbReference type="Gene3D" id="2.10.230.10">
    <property type="entry name" value="Heat shock protein DnaJ, cysteine-rich domain"/>
    <property type="match status" value="1"/>
</dbReference>
<dbReference type="CDD" id="cd10719">
    <property type="entry name" value="DnaJ_zf"/>
    <property type="match status" value="2"/>
</dbReference>
<dbReference type="AlphaFoldDB" id="B1ZSX9"/>
<feature type="zinc finger region" description="CR-type" evidence="2">
    <location>
        <begin position="557"/>
        <end position="643"/>
    </location>
</feature>
<keyword evidence="2" id="KW-0862">Zinc</keyword>
<reference evidence="4 5" key="1">
    <citation type="journal article" date="2011" name="J. Bacteriol.">
        <title>Genome sequence of the verrucomicrobium Opitutus terrae PB90-1, an abundant inhabitant of rice paddy soil ecosystems.</title>
        <authorList>
            <person name="van Passel M.W."/>
            <person name="Kant R."/>
            <person name="Palva A."/>
            <person name="Copeland A."/>
            <person name="Lucas S."/>
            <person name="Lapidus A."/>
            <person name="Glavina del Rio T."/>
            <person name="Pitluck S."/>
            <person name="Goltsman E."/>
            <person name="Clum A."/>
            <person name="Sun H."/>
            <person name="Schmutz J."/>
            <person name="Larimer F.W."/>
            <person name="Land M.L."/>
            <person name="Hauser L."/>
            <person name="Kyrpides N."/>
            <person name="Mikhailova N."/>
            <person name="Richardson P.P."/>
            <person name="Janssen P.H."/>
            <person name="de Vos W.M."/>
            <person name="Smidt H."/>
        </authorList>
    </citation>
    <scope>NUCLEOTIDE SEQUENCE [LARGE SCALE GENOMIC DNA]</scope>
    <source>
        <strain evidence="5">DSM 11246 / JCM 15787 / PB90-1</strain>
    </source>
</reference>
<evidence type="ECO:0000259" key="3">
    <source>
        <dbReference type="PROSITE" id="PS51188"/>
    </source>
</evidence>
<dbReference type="InterPro" id="IPR001305">
    <property type="entry name" value="HSP_DnaJ_Cys-rich_dom"/>
</dbReference>
<dbReference type="EMBL" id="CP001032">
    <property type="protein sequence ID" value="ACB75768.1"/>
    <property type="molecule type" value="Genomic_DNA"/>
</dbReference>
<dbReference type="eggNOG" id="COG0484">
    <property type="taxonomic scope" value="Bacteria"/>
</dbReference>
<dbReference type="InterPro" id="IPR006597">
    <property type="entry name" value="Sel1-like"/>
</dbReference>
<dbReference type="InterPro" id="IPR019734">
    <property type="entry name" value="TPR_rpt"/>
</dbReference>
<dbReference type="GO" id="GO:0031072">
    <property type="term" value="F:heat shock protein binding"/>
    <property type="evidence" value="ECO:0007669"/>
    <property type="project" value="InterPro"/>
</dbReference>
<keyword evidence="2" id="KW-0479">Metal-binding</keyword>
<organism evidence="4 5">
    <name type="scientific">Opitutus terrae (strain DSM 11246 / JCM 15787 / PB90-1)</name>
    <dbReference type="NCBI Taxonomy" id="452637"/>
    <lineage>
        <taxon>Bacteria</taxon>
        <taxon>Pseudomonadati</taxon>
        <taxon>Verrucomicrobiota</taxon>
        <taxon>Opitutia</taxon>
        <taxon>Opitutales</taxon>
        <taxon>Opitutaceae</taxon>
        <taxon>Opitutus</taxon>
    </lineage>
</organism>
<dbReference type="Pfam" id="PF08238">
    <property type="entry name" value="Sel1"/>
    <property type="match status" value="2"/>
</dbReference>
<dbReference type="InterPro" id="IPR011990">
    <property type="entry name" value="TPR-like_helical_dom_sf"/>
</dbReference>
<name>B1ZSX9_OPITP</name>
<evidence type="ECO:0000313" key="5">
    <source>
        <dbReference type="Proteomes" id="UP000007013"/>
    </source>
</evidence>
<proteinExistence type="predicted"/>
<dbReference type="Gene3D" id="1.25.40.10">
    <property type="entry name" value="Tetratricopeptide repeat domain"/>
    <property type="match status" value="1"/>
</dbReference>
<dbReference type="HOGENOM" id="CLU_399994_0_0_0"/>
<evidence type="ECO:0000256" key="1">
    <source>
        <dbReference type="PROSITE-ProRule" id="PRU00339"/>
    </source>
</evidence>
<dbReference type="SMART" id="SM00671">
    <property type="entry name" value="SEL1"/>
    <property type="match status" value="3"/>
</dbReference>
<feature type="repeat" description="TPR" evidence="1">
    <location>
        <begin position="524"/>
        <end position="557"/>
    </location>
</feature>
<protein>
    <submittedName>
        <fullName evidence="4">Sel1 domain protein repeat-containing protein</fullName>
    </submittedName>
</protein>
<dbReference type="SUPFAM" id="SSF81901">
    <property type="entry name" value="HCP-like"/>
    <property type="match status" value="1"/>
</dbReference>
<dbReference type="PROSITE" id="PS50005">
    <property type="entry name" value="TPR"/>
    <property type="match status" value="1"/>
</dbReference>
<evidence type="ECO:0000256" key="2">
    <source>
        <dbReference type="PROSITE-ProRule" id="PRU00546"/>
    </source>
</evidence>
<dbReference type="OrthoDB" id="964463at2"/>
<gene>
    <name evidence="4" type="ordered locus">Oter_2486</name>
</gene>
<dbReference type="Proteomes" id="UP000007013">
    <property type="component" value="Chromosome"/>
</dbReference>
<dbReference type="SUPFAM" id="SSF57938">
    <property type="entry name" value="DnaJ/Hsp40 cysteine-rich domain"/>
    <property type="match status" value="1"/>
</dbReference>
<keyword evidence="2" id="KW-0863">Zinc-finger</keyword>
<dbReference type="GO" id="GO:0051082">
    <property type="term" value="F:unfolded protein binding"/>
    <property type="evidence" value="ECO:0007669"/>
    <property type="project" value="InterPro"/>
</dbReference>
<dbReference type="eggNOG" id="COG0790">
    <property type="taxonomic scope" value="Bacteria"/>
</dbReference>
<dbReference type="STRING" id="452637.Oter_2486"/>
<accession>B1ZSX9</accession>
<evidence type="ECO:0000313" key="4">
    <source>
        <dbReference type="EMBL" id="ACB75768.1"/>
    </source>
</evidence>
<sequence length="688" mass="74065">MDASPEPEPKSVLRTTTRAGGKAARWRLPRWPVLVGMVGVGAAVTTGTLVKRRVDARQHAEIQAIRMEVNASRSELAVYWARVVSLRAEAERMRAAAESSRVEPAKSWTRARARCFDGFVERVHRRADEVAFDEQSKAIEAACARGDVAAARAGLLQLTSVSFPSTAKLAALKAEAYLQPLAEFSRQTPDYYRAFQQHEPEAAREDFAALRKELAGAEIEATTPQLMLKMELFSTVAPKDDPLLEDIAALASAADFFENPDPATLAAWRRAQRAIRIAEWPTAAAEMQSILRTTVRTRQPFRAAYGRAILQNKPDDPGAAYPYLEEAAAAGDAAARAWVVQQDLAQGRTAQALRWLEVGAMAGDKENAAKLLELYALPRTAVPRDPKRETGVLLRLAAGPDAPPLVAMLLARHYEEGGGLPTSPAKAFACYREAAEKKHVPAFAEVARRYLQGDGIAADPDQARDWACRAFAAGEQEAALPLLIELMNTAPERTAPAVQQMFEQEQVAGAAGFDDTRIGGPSMAQLQMQLARFFDQAGDYAQAAKFYEKSGSRDPAVIKRRGELTTVRPCETCGGVGKVRQSPPCPTCEGKGTVLCPLCDGRGYNFAPGSPPCSTCGGSGQVRQDGHVFACSTCGGTGKAKSSVIKQPCPNCAQGRAACRECGGTGRRTVLKECPDCHGTGARALADQ</sequence>
<dbReference type="InterPro" id="IPR036410">
    <property type="entry name" value="HSP_DnaJ_Cys-rich_dom_sf"/>
</dbReference>
<feature type="domain" description="CR-type" evidence="3">
    <location>
        <begin position="557"/>
        <end position="643"/>
    </location>
</feature>
<dbReference type="RefSeq" id="WP_012375303.1">
    <property type="nucleotide sequence ID" value="NC_010571.1"/>
</dbReference>
<keyword evidence="5" id="KW-1185">Reference proteome</keyword>
<keyword evidence="1" id="KW-0802">TPR repeat</keyword>